<organism evidence="2 3">
    <name type="scientific">Coprinellus micaceus</name>
    <name type="common">Glistening ink-cap mushroom</name>
    <name type="synonym">Coprinus micaceus</name>
    <dbReference type="NCBI Taxonomy" id="71717"/>
    <lineage>
        <taxon>Eukaryota</taxon>
        <taxon>Fungi</taxon>
        <taxon>Dikarya</taxon>
        <taxon>Basidiomycota</taxon>
        <taxon>Agaricomycotina</taxon>
        <taxon>Agaricomycetes</taxon>
        <taxon>Agaricomycetidae</taxon>
        <taxon>Agaricales</taxon>
        <taxon>Agaricineae</taxon>
        <taxon>Psathyrellaceae</taxon>
        <taxon>Coprinellus</taxon>
    </lineage>
</organism>
<dbReference type="Proteomes" id="UP000298030">
    <property type="component" value="Unassembled WGS sequence"/>
</dbReference>
<evidence type="ECO:0000313" key="3">
    <source>
        <dbReference type="Proteomes" id="UP000298030"/>
    </source>
</evidence>
<reference evidence="2 3" key="1">
    <citation type="journal article" date="2019" name="Nat. Ecol. Evol.">
        <title>Megaphylogeny resolves global patterns of mushroom evolution.</title>
        <authorList>
            <person name="Varga T."/>
            <person name="Krizsan K."/>
            <person name="Foldi C."/>
            <person name="Dima B."/>
            <person name="Sanchez-Garcia M."/>
            <person name="Sanchez-Ramirez S."/>
            <person name="Szollosi G.J."/>
            <person name="Szarkandi J.G."/>
            <person name="Papp V."/>
            <person name="Albert L."/>
            <person name="Andreopoulos W."/>
            <person name="Angelini C."/>
            <person name="Antonin V."/>
            <person name="Barry K.W."/>
            <person name="Bougher N.L."/>
            <person name="Buchanan P."/>
            <person name="Buyck B."/>
            <person name="Bense V."/>
            <person name="Catcheside P."/>
            <person name="Chovatia M."/>
            <person name="Cooper J."/>
            <person name="Damon W."/>
            <person name="Desjardin D."/>
            <person name="Finy P."/>
            <person name="Geml J."/>
            <person name="Haridas S."/>
            <person name="Hughes K."/>
            <person name="Justo A."/>
            <person name="Karasinski D."/>
            <person name="Kautmanova I."/>
            <person name="Kiss B."/>
            <person name="Kocsube S."/>
            <person name="Kotiranta H."/>
            <person name="LaButti K.M."/>
            <person name="Lechner B.E."/>
            <person name="Liimatainen K."/>
            <person name="Lipzen A."/>
            <person name="Lukacs Z."/>
            <person name="Mihaltcheva S."/>
            <person name="Morgado L.N."/>
            <person name="Niskanen T."/>
            <person name="Noordeloos M.E."/>
            <person name="Ohm R.A."/>
            <person name="Ortiz-Santana B."/>
            <person name="Ovrebo C."/>
            <person name="Racz N."/>
            <person name="Riley R."/>
            <person name="Savchenko A."/>
            <person name="Shiryaev A."/>
            <person name="Soop K."/>
            <person name="Spirin V."/>
            <person name="Szebenyi C."/>
            <person name="Tomsovsky M."/>
            <person name="Tulloss R.E."/>
            <person name="Uehling J."/>
            <person name="Grigoriev I.V."/>
            <person name="Vagvolgyi C."/>
            <person name="Papp T."/>
            <person name="Martin F.M."/>
            <person name="Miettinen O."/>
            <person name="Hibbett D.S."/>
            <person name="Nagy L.G."/>
        </authorList>
    </citation>
    <scope>NUCLEOTIDE SEQUENCE [LARGE SCALE GENOMIC DNA]</scope>
    <source>
        <strain evidence="2 3">FP101781</strain>
    </source>
</reference>
<name>A0A4Y7U0U5_COPMI</name>
<sequence length="85" mass="9504">MTPASLERAIGHICGDETPRVINEPHFLMVDPLACIRCSGPPRHLFVWVHRPLRLSRPHATRFPRFPTPTKLVPRPGSKSGVSGF</sequence>
<comment type="caution">
    <text evidence="2">The sequence shown here is derived from an EMBL/GenBank/DDBJ whole genome shotgun (WGS) entry which is preliminary data.</text>
</comment>
<gene>
    <name evidence="2" type="ORF">FA13DRAFT_1723602</name>
</gene>
<evidence type="ECO:0000256" key="1">
    <source>
        <dbReference type="SAM" id="MobiDB-lite"/>
    </source>
</evidence>
<feature type="non-terminal residue" evidence="2">
    <location>
        <position position="85"/>
    </location>
</feature>
<accession>A0A4Y7U0U5</accession>
<proteinExistence type="predicted"/>
<protein>
    <submittedName>
        <fullName evidence="2">Uncharacterized protein</fullName>
    </submittedName>
</protein>
<evidence type="ECO:0000313" key="2">
    <source>
        <dbReference type="EMBL" id="TEB39412.1"/>
    </source>
</evidence>
<dbReference type="EMBL" id="QPFP01000001">
    <property type="protein sequence ID" value="TEB39412.1"/>
    <property type="molecule type" value="Genomic_DNA"/>
</dbReference>
<keyword evidence="3" id="KW-1185">Reference proteome</keyword>
<dbReference type="AlphaFoldDB" id="A0A4Y7U0U5"/>
<feature type="region of interest" description="Disordered" evidence="1">
    <location>
        <begin position="64"/>
        <end position="85"/>
    </location>
</feature>